<dbReference type="AlphaFoldDB" id="A0A5C8CKQ9"/>
<sequence>MSYIVGFGEIMLRLSSIDNERLFQSLKLNATFGGVEANICVLASILGLNSRYITMLPDNAIGHKVEELLLSHKVDTSAIAWGGKRLGIYFVDKGNNYRTSNIIYDREHSSISEASVKDFDWDKVFDNASYFHVSGVTPALTQSAADLTLYAVKEAKKRNIKVSCDINHRKKLWKYGKKIEDIMPEIVKYSDIVFANEYDAIKILGVESDINVDSNISDEDYKIIMDKLISKYSLEIVITTRREIINSNHNNISALLYNNKNLYKSKKYNITNIVDRIGTGDSFAAGILSGLNMFKDYQYILEFATAAFCIKHTIPGDWNLTTKEEVISLMESYEKLDVKR</sequence>
<dbReference type="EMBL" id="SAYK01000003">
    <property type="protein sequence ID" value="TXJ61229.1"/>
    <property type="molecule type" value="Genomic_DNA"/>
</dbReference>
<reference evidence="7 8" key="1">
    <citation type="journal article" date="1992" name="Lakartidningen">
        <title>[Penicillin V and not amoxicillin is the first choice preparation in acute otitis].</title>
        <authorList>
            <person name="Kamme C."/>
            <person name="Lundgren K."/>
            <person name="Prellner K."/>
        </authorList>
    </citation>
    <scope>NUCLEOTIDE SEQUENCE [LARGE SCALE GENOMIC DNA]</scope>
    <source>
        <strain evidence="6 7">PC2022III</strain>
        <strain evidence="5 8">W1</strain>
    </source>
</reference>
<dbReference type="Proteomes" id="UP000322188">
    <property type="component" value="Unassembled WGS sequence"/>
</dbReference>
<keyword evidence="2" id="KW-0808">Transferase</keyword>
<dbReference type="CDD" id="cd01166">
    <property type="entry name" value="KdgK"/>
    <property type="match status" value="1"/>
</dbReference>
<dbReference type="Gene3D" id="3.40.1190.20">
    <property type="match status" value="1"/>
</dbReference>
<organism evidence="5 8">
    <name type="scientific">Brachyspira aalborgi</name>
    <dbReference type="NCBI Taxonomy" id="29522"/>
    <lineage>
        <taxon>Bacteria</taxon>
        <taxon>Pseudomonadati</taxon>
        <taxon>Spirochaetota</taxon>
        <taxon>Spirochaetia</taxon>
        <taxon>Brachyspirales</taxon>
        <taxon>Brachyspiraceae</taxon>
        <taxon>Brachyspira</taxon>
    </lineage>
</organism>
<dbReference type="GeneID" id="61066274"/>
<protein>
    <submittedName>
        <fullName evidence="5">Sugar kinase</fullName>
    </submittedName>
</protein>
<dbReference type="RefSeq" id="WP_147559916.1">
    <property type="nucleotide sequence ID" value="NZ_SAXT01000001.1"/>
</dbReference>
<proteinExistence type="inferred from homology"/>
<gene>
    <name evidence="6" type="ORF">EPJ74_03045</name>
    <name evidence="5" type="ORF">EPJ80_00355</name>
</gene>
<reference evidence="5" key="2">
    <citation type="submission" date="2019-01" db="EMBL/GenBank/DDBJ databases">
        <authorList>
            <person name="Thorell K."/>
        </authorList>
    </citation>
    <scope>NUCLEOTIDE SEQUENCE</scope>
    <source>
        <strain evidence="6">PC2022III</strain>
        <strain evidence="5">W1</strain>
    </source>
</reference>
<feature type="domain" description="Carbohydrate kinase PfkB" evidence="4">
    <location>
        <begin position="1"/>
        <end position="307"/>
    </location>
</feature>
<dbReference type="EMBL" id="SAXT01000001">
    <property type="protein sequence ID" value="TXJ13233.1"/>
    <property type="molecule type" value="Genomic_DNA"/>
</dbReference>
<comment type="similarity">
    <text evidence="1">Belongs to the carbohydrate kinase PfkB family.</text>
</comment>
<dbReference type="PANTHER" id="PTHR43320">
    <property type="entry name" value="SUGAR KINASE"/>
    <property type="match status" value="1"/>
</dbReference>
<name>A0A5C8CKQ9_9SPIR</name>
<accession>A0A5C8CKQ9</accession>
<evidence type="ECO:0000313" key="7">
    <source>
        <dbReference type="Proteomes" id="UP000322188"/>
    </source>
</evidence>
<evidence type="ECO:0000256" key="3">
    <source>
        <dbReference type="ARBA" id="ARBA00022777"/>
    </source>
</evidence>
<evidence type="ECO:0000256" key="1">
    <source>
        <dbReference type="ARBA" id="ARBA00010688"/>
    </source>
</evidence>
<evidence type="ECO:0000259" key="4">
    <source>
        <dbReference type="Pfam" id="PF00294"/>
    </source>
</evidence>
<dbReference type="Proteomes" id="UP000325116">
    <property type="component" value="Unassembled WGS sequence"/>
</dbReference>
<dbReference type="SUPFAM" id="SSF53613">
    <property type="entry name" value="Ribokinase-like"/>
    <property type="match status" value="1"/>
</dbReference>
<dbReference type="InterPro" id="IPR029056">
    <property type="entry name" value="Ribokinase-like"/>
</dbReference>
<comment type="caution">
    <text evidence="5">The sequence shown here is derived from an EMBL/GenBank/DDBJ whole genome shotgun (WGS) entry which is preliminary data.</text>
</comment>
<dbReference type="Pfam" id="PF00294">
    <property type="entry name" value="PfkB"/>
    <property type="match status" value="1"/>
</dbReference>
<dbReference type="GO" id="GO:0016301">
    <property type="term" value="F:kinase activity"/>
    <property type="evidence" value="ECO:0007669"/>
    <property type="project" value="UniProtKB-KW"/>
</dbReference>
<dbReference type="InterPro" id="IPR011611">
    <property type="entry name" value="PfkB_dom"/>
</dbReference>
<evidence type="ECO:0000313" key="6">
    <source>
        <dbReference type="EMBL" id="TXJ61229.1"/>
    </source>
</evidence>
<evidence type="ECO:0000313" key="8">
    <source>
        <dbReference type="Proteomes" id="UP000325116"/>
    </source>
</evidence>
<evidence type="ECO:0000313" key="5">
    <source>
        <dbReference type="EMBL" id="TXJ13233.1"/>
    </source>
</evidence>
<dbReference type="InterPro" id="IPR052700">
    <property type="entry name" value="Carb_kinase_PfkB-like"/>
</dbReference>
<evidence type="ECO:0000256" key="2">
    <source>
        <dbReference type="ARBA" id="ARBA00022679"/>
    </source>
</evidence>
<dbReference type="PANTHER" id="PTHR43320:SF2">
    <property type="entry name" value="2-DEHYDRO-3-DEOXYGLUCONOKINASE_2-DEHYDRO-3-DEOXYGALACTONOKINASE"/>
    <property type="match status" value="1"/>
</dbReference>
<keyword evidence="3 5" id="KW-0418">Kinase</keyword>